<feature type="transmembrane region" description="Helical" evidence="1">
    <location>
        <begin position="57"/>
        <end position="76"/>
    </location>
</feature>
<proteinExistence type="predicted"/>
<accession>A0A4V6AX16</accession>
<dbReference type="AlphaFoldDB" id="A0A4V6AX16"/>
<evidence type="ECO:0000256" key="1">
    <source>
        <dbReference type="SAM" id="Phobius"/>
    </source>
</evidence>
<name>A0A4V6AX16_STRGB</name>
<reference evidence="2 3" key="1">
    <citation type="submission" date="2019-04" db="EMBL/GenBank/DDBJ databases">
        <title>Streptomyces lasaliensis sp.nov., an Actinomycete isolated from soil which produces the polyether antibiotic lasalocid.</title>
        <authorList>
            <person name="Erwin G."/>
            <person name="Haber C."/>
        </authorList>
    </citation>
    <scope>NUCLEOTIDE SEQUENCE [LARGE SCALE GENOMIC DNA]</scope>
    <source>
        <strain evidence="2 3">DSM 40089</strain>
    </source>
</reference>
<comment type="caution">
    <text evidence="2">The sequence shown here is derived from an EMBL/GenBank/DDBJ whole genome shotgun (WGS) entry which is preliminary data.</text>
</comment>
<keyword evidence="1" id="KW-0472">Membrane</keyword>
<dbReference type="Proteomes" id="UP000308632">
    <property type="component" value="Unassembled WGS sequence"/>
</dbReference>
<gene>
    <name evidence="2" type="ORF">E4U92_30100</name>
</gene>
<evidence type="ECO:0000313" key="2">
    <source>
        <dbReference type="EMBL" id="TKT06063.1"/>
    </source>
</evidence>
<protein>
    <submittedName>
        <fullName evidence="2">SpdD-like protein</fullName>
    </submittedName>
</protein>
<dbReference type="EMBL" id="SZPR01000027">
    <property type="protein sequence ID" value="TKT06063.1"/>
    <property type="molecule type" value="Genomic_DNA"/>
</dbReference>
<feature type="transmembrane region" description="Helical" evidence="1">
    <location>
        <begin position="82"/>
        <end position="100"/>
    </location>
</feature>
<keyword evidence="1" id="KW-0812">Transmembrane</keyword>
<evidence type="ECO:0000313" key="3">
    <source>
        <dbReference type="Proteomes" id="UP000308632"/>
    </source>
</evidence>
<sequence length="107" mass="10518">MFRPQLPTMPQPTGLVTPSTAVVVEPTTVTPGTPVPPPASAAPASSRAVVQLTPGTALALVGGGTIGVLVVGAVLVSMLLAVAITGASVAVCAVVLRSLLNADAKRR</sequence>
<organism evidence="2 3">
    <name type="scientific">Streptomyces galbus</name>
    <dbReference type="NCBI Taxonomy" id="33898"/>
    <lineage>
        <taxon>Bacteria</taxon>
        <taxon>Bacillati</taxon>
        <taxon>Actinomycetota</taxon>
        <taxon>Actinomycetes</taxon>
        <taxon>Kitasatosporales</taxon>
        <taxon>Streptomycetaceae</taxon>
        <taxon>Streptomyces</taxon>
    </lineage>
</organism>
<dbReference type="RefSeq" id="WP_137303587.1">
    <property type="nucleotide sequence ID" value="NZ_BMVD01000006.1"/>
</dbReference>
<keyword evidence="1" id="KW-1133">Transmembrane helix</keyword>